<evidence type="ECO:0000256" key="12">
    <source>
        <dbReference type="ARBA" id="ARBA00049244"/>
    </source>
</evidence>
<evidence type="ECO:0000256" key="9">
    <source>
        <dbReference type="ARBA" id="ARBA00023004"/>
    </source>
</evidence>
<dbReference type="InterPro" id="IPR012337">
    <property type="entry name" value="RNaseH-like_sf"/>
</dbReference>
<evidence type="ECO:0000259" key="17">
    <source>
        <dbReference type="Pfam" id="PF14260"/>
    </source>
</evidence>
<dbReference type="Gene3D" id="3.30.420.10">
    <property type="entry name" value="Ribonuclease H-like superfamily/Ribonuclease H"/>
    <property type="match status" value="1"/>
</dbReference>
<keyword evidence="13" id="KW-0004">4Fe-4S</keyword>
<evidence type="ECO:0000256" key="5">
    <source>
        <dbReference type="ARBA" id="ARBA00022723"/>
    </source>
</evidence>
<dbReference type="InterPro" id="IPR017964">
    <property type="entry name" value="DNA-dir_DNA_pol_B_CS"/>
</dbReference>
<evidence type="ECO:0000256" key="10">
    <source>
        <dbReference type="ARBA" id="ARBA00023014"/>
    </source>
</evidence>
<keyword evidence="8 13" id="KW-0239">DNA-directed DNA polymerase</keyword>
<evidence type="ECO:0000256" key="4">
    <source>
        <dbReference type="ARBA" id="ARBA00022695"/>
    </source>
</evidence>
<comment type="subcellular location">
    <subcellularLocation>
        <location evidence="13">Nucleus</location>
    </subcellularLocation>
</comment>
<gene>
    <name evidence="19" type="primary">A07p039650.1_BraROA</name>
    <name evidence="19" type="ORF">IGI04_028215</name>
</gene>
<dbReference type="InterPro" id="IPR030559">
    <property type="entry name" value="PolZ_Rev3"/>
</dbReference>
<dbReference type="Pfam" id="PF24055">
    <property type="entry name" value="POL3_N"/>
    <property type="match status" value="1"/>
</dbReference>
<sequence length="1784" mass="197970">MAESLSGPNVFSLRIVSIDYYMASPIPAYDLCYSSFQVDGIIPTISLELEKALKLKGSAASKRQHVHDCEIVRAKKFYGYHSTEEAFVKIFLYPFYHPQDVSRAASLLLAGAVLGRSLQPYESHIPFILQFLVDYNLYGMGHVHISKMKFRSPVPHQFHPRKFDLDDCVGQGIDEVASTKADSSTAASVSFPVWSLSTIPGQWMWNISEESDTPLSQSQHSHQYRRQSLCELEGDATISDILNQQLKMYNSLSQAQSDTKMVQSLVAIWEEEYERTGVYDAPIHPDPGKPSAADVLKTMSHYIGFENMLKEMYHEVGMPSPDTKATAVSSAVSEMHAKPEITDPQALSHIFGTGSELPASEKLSPLDESGEASLENDAYMKTPTDIDIHAEIQDAEALGLFKWFASSQAAEDINSDDEILRETILSPLVPLASMNKVLEMASTDYLSQSQKECQDILDSQEDQLDLGSSTKAALLDSQPSSDKQSIDTKVSSDVPNISTSDASNENSFQRYRKSDLHASKSFSRSNKSTKSVWGPLPLSLTKNLQKEFDSTNASDKLGLPKISSDATNEMKDNFDVPVKEHQADVCNTIDGSVLAGYSLRDLMRKKRLALGDSPGSQHKKFKKVLPLTTVTRDSGDGKKKECNATLSAEVSDAGNCEFNISAQSSELHSADRCSAKETAAEDSDEASRKFSSASAPLCKESQTVESGILVSSNKLVGNDINNVQKSGDEQELTANVAVETGRLICLTLSKKPPSLDCLSAGLQDSSRDGYEGSSKEIPFFSKEDTEVNEKKHLSKGASLGIPMHHLNDGSNLYLLTPAFSPPPLDSVSQWISNNKGPVDSSIASEKQLLGDDQEMSVSQHGEQHDNVFVNSESNAYTESEIDLKSKGKSPNLNLQTTVSQEMSQISGPDGKSGATPLSQIGFRDPASMGAGQQLTVLSIEVHAESRGDLRPDPRFDSVNVIALVVQNDDNFAAEVFVLLFSPDIISQRNVDGLSGCKLRVFLEERQLFSYFIETVCKWDPDIFVGWDIQGGSLGFLAERAAQLGIRFLNNISRTPSPTTKNDSDNSLQPDPLVAGPDQVEEVVIEDEWGRTHASGVHVGGRIVLNAWRLIRGEVKLNMYTIEAVSEAVLRRKIPSIPYEVLTQWFSSGPAGARYRCIEYVIRRANLTLEIMNQLDMINRTSELARVFGIDFFSVLTRGSQYRVESMLLRLAHTQNYLAISPGNQQVASQPAMQCVPLVMEPESAFYEDPVIVLDFQSLYPSMIIAYNLCFCTCLGKLAHLKMNTLGVSSYSLDLDVLQDFNQILQTPNGVMYEPPEVRRGILPRLLEEILSTRIMVKKAMKKLTPSEAVLGRIFNARQLALKLIANVTYGYTAAGFSGRMPCAELADSIVQCGRSTLEKAISFVNANENWNARVVYGDTDSMFVLLKGRTVKEAFEIGQEIASGITEMNPYPVTLKMEKVYQPCFLLTKKRYVGYSYESPDQDKPTFDAKGIETVRRDTCEAVAKTMEQSLRLFFEKKNISMVKSYLYRQWKRILQGRVSLQDFVFAKEVRLGTYSTRDSSLLPPAAIVATKAMRADPRTEPRYAERVPYVVIHGEPGARLVDMVVDPLVLLDIDSPYRLNDLYYINKQIIPALQRVFGLVGVDLNQWFLEMPRPTRSSLGQRPLNSRNSHKARIDYFYLSKHCLLCGEVVQDSAQLCNRCLKNGGAAATIVWKTSKLEREMQHLATICRHCGGGDWVVQCGVKCNSLACSVFYERRKVQKELRGLSSIATESELYPKCMAEWF</sequence>
<dbReference type="InterPro" id="IPR023211">
    <property type="entry name" value="DNA_pol_palm_dom_sf"/>
</dbReference>
<dbReference type="InterPro" id="IPR025687">
    <property type="entry name" value="Znf-C4pol"/>
</dbReference>
<dbReference type="SMART" id="SM00486">
    <property type="entry name" value="POLBc"/>
    <property type="match status" value="1"/>
</dbReference>
<dbReference type="InterPro" id="IPR056435">
    <property type="entry name" value="DPOD/Z_N"/>
</dbReference>
<dbReference type="Gene3D" id="1.10.287.690">
    <property type="entry name" value="Helix hairpin bin"/>
    <property type="match status" value="1"/>
</dbReference>
<dbReference type="Pfam" id="PF00136">
    <property type="entry name" value="DNA_pol_B"/>
    <property type="match status" value="1"/>
</dbReference>
<dbReference type="EMBL" id="JADBGQ010000009">
    <property type="protein sequence ID" value="KAG5380373.1"/>
    <property type="molecule type" value="Genomic_DNA"/>
</dbReference>
<evidence type="ECO:0000313" key="19">
    <source>
        <dbReference type="EMBL" id="KAG5380373.1"/>
    </source>
</evidence>
<dbReference type="Gene3D" id="1.10.132.60">
    <property type="entry name" value="DNA polymerase family B, C-terminal domain"/>
    <property type="match status" value="1"/>
</dbReference>
<dbReference type="InterPro" id="IPR042087">
    <property type="entry name" value="DNA_pol_B_thumb"/>
</dbReference>
<keyword evidence="7 13" id="KW-0862">Zinc</keyword>
<feature type="compositionally biased region" description="Polar residues" evidence="14">
    <location>
        <begin position="474"/>
        <end position="509"/>
    </location>
</feature>
<dbReference type="PANTHER" id="PTHR45812">
    <property type="entry name" value="DNA POLYMERASE ZETA CATALYTIC SUBUNIT"/>
    <property type="match status" value="1"/>
</dbReference>
<keyword evidence="9 13" id="KW-0408">Iron</keyword>
<comment type="caution">
    <text evidence="19">The sequence shown here is derived from an EMBL/GenBank/DDBJ whole genome shotgun (WGS) entry which is preliminary data.</text>
</comment>
<organism evidence="19 20">
    <name type="scientific">Brassica rapa subsp. trilocularis</name>
    <dbReference type="NCBI Taxonomy" id="1813537"/>
    <lineage>
        <taxon>Eukaryota</taxon>
        <taxon>Viridiplantae</taxon>
        <taxon>Streptophyta</taxon>
        <taxon>Embryophyta</taxon>
        <taxon>Tracheophyta</taxon>
        <taxon>Spermatophyta</taxon>
        <taxon>Magnoliopsida</taxon>
        <taxon>eudicotyledons</taxon>
        <taxon>Gunneridae</taxon>
        <taxon>Pentapetalae</taxon>
        <taxon>rosids</taxon>
        <taxon>malvids</taxon>
        <taxon>Brassicales</taxon>
        <taxon>Brassicaceae</taxon>
        <taxon>Brassiceae</taxon>
        <taxon>Brassica</taxon>
    </lineage>
</organism>
<evidence type="ECO:0000256" key="14">
    <source>
        <dbReference type="SAM" id="MobiDB-lite"/>
    </source>
</evidence>
<protein>
    <recommendedName>
        <fullName evidence="13">DNA polymerase</fullName>
        <ecNumber evidence="13">2.7.7.7</ecNumber>
    </recommendedName>
</protein>
<evidence type="ECO:0000256" key="7">
    <source>
        <dbReference type="ARBA" id="ARBA00022833"/>
    </source>
</evidence>
<dbReference type="InterPro" id="IPR006133">
    <property type="entry name" value="DNA-dir_DNA_pol_B_exonuc"/>
</dbReference>
<dbReference type="SUPFAM" id="SSF56672">
    <property type="entry name" value="DNA/RNA polymerases"/>
    <property type="match status" value="1"/>
</dbReference>
<feature type="domain" description="C4-type zinc-finger of DNA polymerase delta" evidence="17">
    <location>
        <begin position="1684"/>
        <end position="1756"/>
    </location>
</feature>
<dbReference type="PANTHER" id="PTHR45812:SF1">
    <property type="entry name" value="DNA POLYMERASE ZETA CATALYTIC SUBUNIT"/>
    <property type="match status" value="1"/>
</dbReference>
<keyword evidence="13" id="KW-0539">Nucleus</keyword>
<dbReference type="InterPro" id="IPR036397">
    <property type="entry name" value="RNaseH_sf"/>
</dbReference>
<dbReference type="InterPro" id="IPR043502">
    <property type="entry name" value="DNA/RNA_pol_sf"/>
</dbReference>
<accession>A0ABQ7L1F7</accession>
<evidence type="ECO:0000256" key="6">
    <source>
        <dbReference type="ARBA" id="ARBA00022763"/>
    </source>
</evidence>
<keyword evidence="13" id="KW-0863">Zinc-finger</keyword>
<keyword evidence="13" id="KW-0238">DNA-binding</keyword>
<comment type="cofactor">
    <cofactor evidence="1 13">
        <name>[4Fe-4S] cluster</name>
        <dbReference type="ChEBI" id="CHEBI:49883"/>
    </cofactor>
</comment>
<dbReference type="PRINTS" id="PR00106">
    <property type="entry name" value="DNAPOLB"/>
</dbReference>
<dbReference type="CDD" id="cd05778">
    <property type="entry name" value="DNA_polB_zeta_exo"/>
    <property type="match status" value="1"/>
</dbReference>
<evidence type="ECO:0000259" key="15">
    <source>
        <dbReference type="Pfam" id="PF00136"/>
    </source>
</evidence>
<feature type="domain" description="DNA-directed DNA polymerase family B multifunctional" evidence="15">
    <location>
        <begin position="1191"/>
        <end position="1638"/>
    </location>
</feature>
<dbReference type="CDD" id="cd05534">
    <property type="entry name" value="POLBc_zeta"/>
    <property type="match status" value="1"/>
</dbReference>
<evidence type="ECO:0000259" key="18">
    <source>
        <dbReference type="Pfam" id="PF24055"/>
    </source>
</evidence>
<name>A0ABQ7L1F7_BRACM</name>
<keyword evidence="4 13" id="KW-0548">Nucleotidyltransferase</keyword>
<keyword evidence="13" id="KW-0235">DNA replication</keyword>
<keyword evidence="20" id="KW-1185">Reference proteome</keyword>
<evidence type="ECO:0000256" key="3">
    <source>
        <dbReference type="ARBA" id="ARBA00022679"/>
    </source>
</evidence>
<evidence type="ECO:0000256" key="2">
    <source>
        <dbReference type="ARBA" id="ARBA00005755"/>
    </source>
</evidence>
<dbReference type="EC" id="2.7.7.7" evidence="13"/>
<evidence type="ECO:0000259" key="16">
    <source>
        <dbReference type="Pfam" id="PF03104"/>
    </source>
</evidence>
<dbReference type="InterPro" id="IPR006134">
    <property type="entry name" value="DNA-dir_DNA_pol_B_multi_dom"/>
</dbReference>
<dbReference type="Pfam" id="PF03104">
    <property type="entry name" value="DNA_pol_B_exo1"/>
    <property type="match status" value="1"/>
</dbReference>
<keyword evidence="3 13" id="KW-0808">Transferase</keyword>
<feature type="region of interest" description="Disordered" evidence="14">
    <location>
        <begin position="474"/>
        <end position="510"/>
    </location>
</feature>
<feature type="domain" description="DNA-directed DNA polymerase family B exonuclease" evidence="16">
    <location>
        <begin position="932"/>
        <end position="1124"/>
    </location>
</feature>
<dbReference type="Gene3D" id="3.30.342.10">
    <property type="entry name" value="DNA Polymerase, chain B, domain 1"/>
    <property type="match status" value="1"/>
</dbReference>
<keyword evidence="5 13" id="KW-0479">Metal-binding</keyword>
<dbReference type="PROSITE" id="PS00116">
    <property type="entry name" value="DNA_POLYMERASE_B"/>
    <property type="match status" value="1"/>
</dbReference>
<keyword evidence="6" id="KW-0227">DNA damage</keyword>
<comment type="similarity">
    <text evidence="2 13">Belongs to the DNA polymerase type-B family.</text>
</comment>
<dbReference type="InterPro" id="IPR006172">
    <property type="entry name" value="DNA-dir_DNA_pol_B"/>
</dbReference>
<evidence type="ECO:0000256" key="1">
    <source>
        <dbReference type="ARBA" id="ARBA00001966"/>
    </source>
</evidence>
<dbReference type="Gene3D" id="3.90.1600.10">
    <property type="entry name" value="Palm domain of DNA polymerase"/>
    <property type="match status" value="1"/>
</dbReference>
<proteinExistence type="inferred from homology"/>
<evidence type="ECO:0000313" key="20">
    <source>
        <dbReference type="Proteomes" id="UP000823674"/>
    </source>
</evidence>
<evidence type="ECO:0000256" key="13">
    <source>
        <dbReference type="RuleBase" id="RU000442"/>
    </source>
</evidence>
<keyword evidence="11" id="KW-0234">DNA repair</keyword>
<evidence type="ECO:0000256" key="11">
    <source>
        <dbReference type="ARBA" id="ARBA00023204"/>
    </source>
</evidence>
<comment type="catalytic activity">
    <reaction evidence="12 13">
        <text>DNA(n) + a 2'-deoxyribonucleoside 5'-triphosphate = DNA(n+1) + diphosphate</text>
        <dbReference type="Rhea" id="RHEA:22508"/>
        <dbReference type="Rhea" id="RHEA-COMP:17339"/>
        <dbReference type="Rhea" id="RHEA-COMP:17340"/>
        <dbReference type="ChEBI" id="CHEBI:33019"/>
        <dbReference type="ChEBI" id="CHEBI:61560"/>
        <dbReference type="ChEBI" id="CHEBI:173112"/>
        <dbReference type="EC" id="2.7.7.7"/>
    </reaction>
</comment>
<dbReference type="Pfam" id="PF14260">
    <property type="entry name" value="zf-C4pol"/>
    <property type="match status" value="1"/>
</dbReference>
<dbReference type="Proteomes" id="UP000823674">
    <property type="component" value="Chromosome A07"/>
</dbReference>
<evidence type="ECO:0000256" key="8">
    <source>
        <dbReference type="ARBA" id="ARBA00022932"/>
    </source>
</evidence>
<dbReference type="SUPFAM" id="SSF53098">
    <property type="entry name" value="Ribonuclease H-like"/>
    <property type="match status" value="1"/>
</dbReference>
<keyword evidence="10 13" id="KW-0411">Iron-sulfur</keyword>
<reference evidence="19 20" key="1">
    <citation type="submission" date="2021-03" db="EMBL/GenBank/DDBJ databases">
        <authorList>
            <person name="King G.J."/>
            <person name="Bancroft I."/>
            <person name="Baten A."/>
            <person name="Bloomfield J."/>
            <person name="Borpatragohain P."/>
            <person name="He Z."/>
            <person name="Irish N."/>
            <person name="Irwin J."/>
            <person name="Liu K."/>
            <person name="Mauleon R.P."/>
            <person name="Moore J."/>
            <person name="Morris R."/>
            <person name="Ostergaard L."/>
            <person name="Wang B."/>
            <person name="Wells R."/>
        </authorList>
    </citation>
    <scope>NUCLEOTIDE SEQUENCE [LARGE SCALE GENOMIC DNA]</scope>
    <source>
        <strain evidence="19">R-o-18</strain>
        <tissue evidence="19">Leaf</tissue>
    </source>
</reference>
<feature type="domain" description="DNA polymerase delta/zeta catalytic subunit N-terminal" evidence="18">
    <location>
        <begin position="35"/>
        <end position="101"/>
    </location>
</feature>